<dbReference type="Pfam" id="PF03724">
    <property type="entry name" value="META"/>
    <property type="match status" value="2"/>
</dbReference>
<evidence type="ECO:0000259" key="2">
    <source>
        <dbReference type="Pfam" id="PF03724"/>
    </source>
</evidence>
<dbReference type="KEGG" id="git:C6V83_11790"/>
<evidence type="ECO:0000256" key="1">
    <source>
        <dbReference type="SAM" id="SignalP"/>
    </source>
</evidence>
<dbReference type="Gene3D" id="2.40.128.270">
    <property type="match status" value="2"/>
</dbReference>
<feature type="chain" id="PRO_5039076360" evidence="1">
    <location>
        <begin position="27"/>
        <end position="265"/>
    </location>
</feature>
<gene>
    <name evidence="3" type="ORF">C6V83_11790</name>
</gene>
<feature type="signal peptide" evidence="1">
    <location>
        <begin position="1"/>
        <end position="26"/>
    </location>
</feature>
<keyword evidence="1" id="KW-0732">Signal</keyword>
<dbReference type="AlphaFoldDB" id="A0A2S0KGT2"/>
<dbReference type="PANTHER" id="PTHR35535:SF2">
    <property type="entry name" value="DUF306 DOMAIN-CONTAINING PROTEIN"/>
    <property type="match status" value="1"/>
</dbReference>
<dbReference type="InterPro" id="IPR038670">
    <property type="entry name" value="HslJ-like_sf"/>
</dbReference>
<keyword evidence="4" id="KW-1185">Reference proteome</keyword>
<dbReference type="EMBL" id="CP027433">
    <property type="protein sequence ID" value="AVM00841.1"/>
    <property type="molecule type" value="Genomic_DNA"/>
</dbReference>
<accession>A0A2S0KGT2</accession>
<dbReference type="Proteomes" id="UP000239814">
    <property type="component" value="Chromosome"/>
</dbReference>
<sequence>MEQVSAHRMITALTAVAVLASGAVLTACGSGEAQPSRDPSVLNDKTFLSTRVDGDPIPGGGPLEVSFTPGRIAATAGCNRHMGEVTFDGDRLITGQLAATMMACPGERGRADAWLADFFAEPLTWSATGDALTLRRGAETVELVERKNAALVGPTWTVDAIVHSSGIESSATIERVTPTLRFGTDGTVTGFTGCNSLNGTATVTGNKIEFRAVATTKKACEPEVNRIEKAVLDTLRGAATYRIDGQSLALTNGADPAIGLRLKTG</sequence>
<proteinExistence type="predicted"/>
<name>A0A2S0KGT2_9ACTN</name>
<protein>
    <submittedName>
        <fullName evidence="3">Heat-shock protein HslJ</fullName>
    </submittedName>
</protein>
<reference evidence="3 4" key="1">
    <citation type="submission" date="2018-03" db="EMBL/GenBank/DDBJ databases">
        <title>Characteristics and genome of n-alkane degrading marine bacteria Gordonia iterans isolated from crude oil contaminated in Tae-an, South Korea.</title>
        <authorList>
            <person name="Lee S.-S."/>
            <person name="Kim H."/>
        </authorList>
    </citation>
    <scope>NUCLEOTIDE SEQUENCE [LARGE SCALE GENOMIC DNA]</scope>
    <source>
        <strain evidence="3 4">Co17</strain>
    </source>
</reference>
<feature type="domain" description="DUF306" evidence="2">
    <location>
        <begin position="150"/>
        <end position="255"/>
    </location>
</feature>
<dbReference type="InterPro" id="IPR005184">
    <property type="entry name" value="DUF306_Meta_HslJ"/>
</dbReference>
<organism evidence="3 4">
    <name type="scientific">Gordonia iterans</name>
    <dbReference type="NCBI Taxonomy" id="1004901"/>
    <lineage>
        <taxon>Bacteria</taxon>
        <taxon>Bacillati</taxon>
        <taxon>Actinomycetota</taxon>
        <taxon>Actinomycetes</taxon>
        <taxon>Mycobacteriales</taxon>
        <taxon>Gordoniaceae</taxon>
        <taxon>Gordonia</taxon>
    </lineage>
</organism>
<evidence type="ECO:0000313" key="4">
    <source>
        <dbReference type="Proteomes" id="UP000239814"/>
    </source>
</evidence>
<evidence type="ECO:0000313" key="3">
    <source>
        <dbReference type="EMBL" id="AVM00841.1"/>
    </source>
</evidence>
<feature type="domain" description="DUF306" evidence="2">
    <location>
        <begin position="42"/>
        <end position="139"/>
    </location>
</feature>
<dbReference type="InterPro" id="IPR053147">
    <property type="entry name" value="Hsp_HslJ-like"/>
</dbReference>
<dbReference type="PANTHER" id="PTHR35535">
    <property type="entry name" value="HEAT SHOCK PROTEIN HSLJ"/>
    <property type="match status" value="1"/>
</dbReference>